<dbReference type="RefSeq" id="WP_245706010.1">
    <property type="nucleotide sequence ID" value="NZ_FNFO01000003.1"/>
</dbReference>
<evidence type="ECO:0000256" key="4">
    <source>
        <dbReference type="PIRSR" id="PIRSR006278-1"/>
    </source>
</evidence>
<reference evidence="7 8" key="1">
    <citation type="submission" date="2016-10" db="EMBL/GenBank/DDBJ databases">
        <authorList>
            <person name="de Groot N.N."/>
        </authorList>
    </citation>
    <scope>NUCLEOTIDE SEQUENCE [LARGE SCALE GENOMIC DNA]</scope>
    <source>
        <strain evidence="7 8">DSM 25186</strain>
    </source>
</reference>
<comment type="similarity">
    <text evidence="2">Belongs to the ACC deaminase/D-cysteine desulfhydrase family.</text>
</comment>
<evidence type="ECO:0000259" key="6">
    <source>
        <dbReference type="Pfam" id="PF00291"/>
    </source>
</evidence>
<dbReference type="GO" id="GO:0019148">
    <property type="term" value="F:D-cysteine desulfhydrase activity"/>
    <property type="evidence" value="ECO:0007669"/>
    <property type="project" value="TreeGrafter"/>
</dbReference>
<dbReference type="PANTHER" id="PTHR43780">
    <property type="entry name" value="1-AMINOCYCLOPROPANE-1-CARBOXYLATE DEAMINASE-RELATED"/>
    <property type="match status" value="1"/>
</dbReference>
<proteinExistence type="inferred from homology"/>
<dbReference type="EMBL" id="FNFO01000003">
    <property type="protein sequence ID" value="SDK69586.1"/>
    <property type="molecule type" value="Genomic_DNA"/>
</dbReference>
<dbReference type="SUPFAM" id="SSF53686">
    <property type="entry name" value="Tryptophan synthase beta subunit-like PLP-dependent enzymes"/>
    <property type="match status" value="1"/>
</dbReference>
<accession>A0A1G9E0D7</accession>
<feature type="modified residue" description="N6-(pyridoxal phosphate)lysine" evidence="5">
    <location>
        <position position="50"/>
    </location>
</feature>
<evidence type="ECO:0000256" key="1">
    <source>
        <dbReference type="ARBA" id="ARBA00001933"/>
    </source>
</evidence>
<dbReference type="Proteomes" id="UP000198510">
    <property type="component" value="Unassembled WGS sequence"/>
</dbReference>
<dbReference type="InterPro" id="IPR001926">
    <property type="entry name" value="TrpB-like_PALP"/>
</dbReference>
<dbReference type="STRING" id="1075417.SAMN05421823_103309"/>
<gene>
    <name evidence="7" type="ORF">SAMN05421823_103309</name>
</gene>
<feature type="domain" description="Tryptophan synthase beta chain-like PALP" evidence="6">
    <location>
        <begin position="43"/>
        <end position="301"/>
    </location>
</feature>
<organism evidence="7 8">
    <name type="scientific">Catalinimonas alkaloidigena</name>
    <dbReference type="NCBI Taxonomy" id="1075417"/>
    <lineage>
        <taxon>Bacteria</taxon>
        <taxon>Pseudomonadati</taxon>
        <taxon>Bacteroidota</taxon>
        <taxon>Cytophagia</taxon>
        <taxon>Cytophagales</taxon>
        <taxon>Catalimonadaceae</taxon>
        <taxon>Catalinimonas</taxon>
    </lineage>
</organism>
<keyword evidence="8" id="KW-1185">Reference proteome</keyword>
<sequence>MMSQSVSVPLQTLTHPVFRQRGIEVKVLRDDLYRLPPWSEEVRQHLAGNKWHKLRYNADQARREGHTTLLAFGGAYSNLIRAVATLGQAEGFRTIGVIRGEPHEPLNPVLQWACQCGMTLHYVDRTHYRQKHEPAFRDALAQQFGRFYLIPEGGSNALAVRGCRDILASVEEPYDWVCCPCGTGGTLAGLVVGMRPEAQALGFSVLKGGDFLRDDVRQLLHAYARQFGPVSDRSWDVCTAYHFGGYARTTAELTSFVSHFTSVHRIPLEPIYTGKMFYGIVALAEKGFFPRGSALVAVHTGGVF</sequence>
<dbReference type="Pfam" id="PF00291">
    <property type="entry name" value="PALP"/>
    <property type="match status" value="1"/>
</dbReference>
<evidence type="ECO:0000256" key="3">
    <source>
        <dbReference type="ARBA" id="ARBA00022898"/>
    </source>
</evidence>
<feature type="active site" description="Nucleophile" evidence="4">
    <location>
        <position position="77"/>
    </location>
</feature>
<protein>
    <submittedName>
        <fullName evidence="7">1-aminocyclopropane-1-carboxylate deaminase</fullName>
    </submittedName>
</protein>
<evidence type="ECO:0000256" key="5">
    <source>
        <dbReference type="PIRSR" id="PIRSR006278-2"/>
    </source>
</evidence>
<keyword evidence="3 5" id="KW-0663">Pyridoxal phosphate</keyword>
<evidence type="ECO:0000313" key="8">
    <source>
        <dbReference type="Proteomes" id="UP000198510"/>
    </source>
</evidence>
<dbReference type="InterPro" id="IPR027278">
    <property type="entry name" value="ACCD_DCysDesulf"/>
</dbReference>
<dbReference type="Gene3D" id="3.40.50.1100">
    <property type="match status" value="2"/>
</dbReference>
<dbReference type="InterPro" id="IPR036052">
    <property type="entry name" value="TrpB-like_PALP_sf"/>
</dbReference>
<dbReference type="PIRSF" id="PIRSF006278">
    <property type="entry name" value="ACCD_DCysDesulf"/>
    <property type="match status" value="1"/>
</dbReference>
<name>A0A1G9E0D7_9BACT</name>
<evidence type="ECO:0000313" key="7">
    <source>
        <dbReference type="EMBL" id="SDK69586.1"/>
    </source>
</evidence>
<dbReference type="AlphaFoldDB" id="A0A1G9E0D7"/>
<dbReference type="PANTHER" id="PTHR43780:SF2">
    <property type="entry name" value="1-AMINOCYCLOPROPANE-1-CARBOXYLATE DEAMINASE-RELATED"/>
    <property type="match status" value="1"/>
</dbReference>
<comment type="cofactor">
    <cofactor evidence="1">
        <name>pyridoxal 5'-phosphate</name>
        <dbReference type="ChEBI" id="CHEBI:597326"/>
    </cofactor>
</comment>
<evidence type="ECO:0000256" key="2">
    <source>
        <dbReference type="ARBA" id="ARBA00008639"/>
    </source>
</evidence>